<dbReference type="Gene3D" id="3.40.630.30">
    <property type="match status" value="1"/>
</dbReference>
<evidence type="ECO:0000313" key="2">
    <source>
        <dbReference type="EMBL" id="RDI61060.1"/>
    </source>
</evidence>
<dbReference type="Proteomes" id="UP000254925">
    <property type="component" value="Unassembled WGS sequence"/>
</dbReference>
<reference evidence="2 3" key="1">
    <citation type="submission" date="2018-07" db="EMBL/GenBank/DDBJ databases">
        <title>Genomic Encyclopedia of Type Strains, Phase IV (KMG-IV): sequencing the most valuable type-strain genomes for metagenomic binning, comparative biology and taxonomic classification.</title>
        <authorList>
            <person name="Goeker M."/>
        </authorList>
    </citation>
    <scope>NUCLEOTIDE SEQUENCE [LARGE SCALE GENOMIC DNA]</scope>
    <source>
        <strain evidence="2 3">DSM 14364</strain>
    </source>
</reference>
<dbReference type="InterPro" id="IPR000182">
    <property type="entry name" value="GNAT_dom"/>
</dbReference>
<proteinExistence type="predicted"/>
<gene>
    <name evidence="2" type="ORF">DES45_102454</name>
</gene>
<dbReference type="Pfam" id="PF13302">
    <property type="entry name" value="Acetyltransf_3"/>
    <property type="match status" value="1"/>
</dbReference>
<feature type="domain" description="N-acetyltransferase" evidence="1">
    <location>
        <begin position="14"/>
        <end position="180"/>
    </location>
</feature>
<evidence type="ECO:0000259" key="1">
    <source>
        <dbReference type="PROSITE" id="PS51186"/>
    </source>
</evidence>
<dbReference type="PANTHER" id="PTHR43610:SF1">
    <property type="entry name" value="N-ACETYLTRANSFERASE DOMAIN-CONTAINING PROTEIN"/>
    <property type="match status" value="1"/>
</dbReference>
<dbReference type="PROSITE" id="PS51186">
    <property type="entry name" value="GNAT"/>
    <property type="match status" value="1"/>
</dbReference>
<dbReference type="GO" id="GO:0016747">
    <property type="term" value="F:acyltransferase activity, transferring groups other than amino-acyl groups"/>
    <property type="evidence" value="ECO:0007669"/>
    <property type="project" value="InterPro"/>
</dbReference>
<organism evidence="2 3">
    <name type="scientific">Microvirga subterranea</name>
    <dbReference type="NCBI Taxonomy" id="186651"/>
    <lineage>
        <taxon>Bacteria</taxon>
        <taxon>Pseudomonadati</taxon>
        <taxon>Pseudomonadota</taxon>
        <taxon>Alphaproteobacteria</taxon>
        <taxon>Hyphomicrobiales</taxon>
        <taxon>Methylobacteriaceae</taxon>
        <taxon>Microvirga</taxon>
    </lineage>
</organism>
<dbReference type="OrthoDB" id="5295305at2"/>
<dbReference type="SUPFAM" id="SSF55729">
    <property type="entry name" value="Acyl-CoA N-acyltransferases (Nat)"/>
    <property type="match status" value="1"/>
</dbReference>
<keyword evidence="2" id="KW-0808">Transferase</keyword>
<dbReference type="RefSeq" id="WP_114769236.1">
    <property type="nucleotide sequence ID" value="NZ_QQBB01000002.1"/>
</dbReference>
<protein>
    <submittedName>
        <fullName evidence="2">RimJ/RimL family protein N-acetyltransferase</fullName>
    </submittedName>
</protein>
<evidence type="ECO:0000313" key="3">
    <source>
        <dbReference type="Proteomes" id="UP000254925"/>
    </source>
</evidence>
<dbReference type="PANTHER" id="PTHR43610">
    <property type="entry name" value="BLL6696 PROTEIN"/>
    <property type="match status" value="1"/>
</dbReference>
<keyword evidence="3" id="KW-1185">Reference proteome</keyword>
<dbReference type="InterPro" id="IPR016181">
    <property type="entry name" value="Acyl_CoA_acyltransferase"/>
</dbReference>
<name>A0A370HRY1_9HYPH</name>
<accession>A0A370HRY1</accession>
<dbReference type="EMBL" id="QQBB01000002">
    <property type="protein sequence ID" value="RDI61060.1"/>
    <property type="molecule type" value="Genomic_DNA"/>
</dbReference>
<comment type="caution">
    <text evidence="2">The sequence shown here is derived from an EMBL/GenBank/DDBJ whole genome shotgun (WGS) entry which is preliminary data.</text>
</comment>
<sequence>MLTIAPVTLSTDRLTLRPLALDDAAALADAASDGALWEKKTTTVPRPDGFTAYIEKALELQAAGLALPFATVVNDGDRVVGSTRYMNIDAANHRVEIGTTWIARSWQRSFVNTHAKFLMLRHAFETLGCNAVELRTHHLNDQSRAAIERLGAKLDGILRRHMIMPDGHVRDTVVYSIIREEWPGVKAALEARMQALDTLDA</sequence>
<dbReference type="AlphaFoldDB" id="A0A370HRY1"/>